<name>A0A3P7IL59_STRVU</name>
<gene>
    <name evidence="1" type="ORF">SVUK_LOCUS5564</name>
</gene>
<dbReference type="OrthoDB" id="10257567at2759"/>
<proteinExistence type="predicted"/>
<dbReference type="Proteomes" id="UP000270094">
    <property type="component" value="Unassembled WGS sequence"/>
</dbReference>
<keyword evidence="2" id="KW-1185">Reference proteome</keyword>
<protein>
    <submittedName>
        <fullName evidence="1">Uncharacterized protein</fullName>
    </submittedName>
</protein>
<evidence type="ECO:0000313" key="2">
    <source>
        <dbReference type="Proteomes" id="UP000270094"/>
    </source>
</evidence>
<dbReference type="AlphaFoldDB" id="A0A3P7IL59"/>
<organism evidence="1 2">
    <name type="scientific">Strongylus vulgaris</name>
    <name type="common">Blood worm</name>
    <dbReference type="NCBI Taxonomy" id="40348"/>
    <lineage>
        <taxon>Eukaryota</taxon>
        <taxon>Metazoa</taxon>
        <taxon>Ecdysozoa</taxon>
        <taxon>Nematoda</taxon>
        <taxon>Chromadorea</taxon>
        <taxon>Rhabditida</taxon>
        <taxon>Rhabditina</taxon>
        <taxon>Rhabditomorpha</taxon>
        <taxon>Strongyloidea</taxon>
        <taxon>Strongylidae</taxon>
        <taxon>Strongylus</taxon>
    </lineage>
</organism>
<sequence>MIYVLTFSFGTGPAGLLSPLHLDSHRRHGGNPEFARHVYIKEETDPLDTASHHLLMQQQLPLSSQQQQQQQELERIAQAETPPAVSNVELASTMIASLIGEQRTSSPSPQNYSVCVPQSSTSMMQHRIANIKRDTEDSLEGRSNGDDAELEMQRQQYSQKGAFHSVRTTRGKSCSFYLFKLKLKICLILKNEEIEASKVLKLIIYV</sequence>
<accession>A0A3P7IL59</accession>
<reference evidence="1 2" key="1">
    <citation type="submission" date="2018-11" db="EMBL/GenBank/DDBJ databases">
        <authorList>
            <consortium name="Pathogen Informatics"/>
        </authorList>
    </citation>
    <scope>NUCLEOTIDE SEQUENCE [LARGE SCALE GENOMIC DNA]</scope>
</reference>
<dbReference type="EMBL" id="UYYB01016647">
    <property type="protein sequence ID" value="VDM70566.1"/>
    <property type="molecule type" value="Genomic_DNA"/>
</dbReference>
<evidence type="ECO:0000313" key="1">
    <source>
        <dbReference type="EMBL" id="VDM70566.1"/>
    </source>
</evidence>